<dbReference type="PANTHER" id="PTHR24567:SF74">
    <property type="entry name" value="HTH-TYPE TRANSCRIPTIONAL REGULATOR ARCR"/>
    <property type="match status" value="1"/>
</dbReference>
<dbReference type="SUPFAM" id="SSF51206">
    <property type="entry name" value="cAMP-binding domain-like"/>
    <property type="match status" value="1"/>
</dbReference>
<comment type="caution">
    <text evidence="6">The sequence shown here is derived from an EMBL/GenBank/DDBJ whole genome shotgun (WGS) entry which is preliminary data.</text>
</comment>
<dbReference type="CDD" id="cd00038">
    <property type="entry name" value="CAP_ED"/>
    <property type="match status" value="1"/>
</dbReference>
<dbReference type="SUPFAM" id="SSF46785">
    <property type="entry name" value="Winged helix' DNA-binding domain"/>
    <property type="match status" value="1"/>
</dbReference>
<dbReference type="InterPro" id="IPR050397">
    <property type="entry name" value="Env_Response_Regulators"/>
</dbReference>
<sequence>MAHDHRGVSEAAVFHELTDAEMASVGAQVPTRSLPAGRTIYSPRDRAETMYLVKHGRVRLYRVSDDGRTITTGLLGAGAIFGEMDLLGLHMGGTWAEALEDSVLHLLSHDDVRGLLLSDPRVVTRVAEQLAARIAQLERRLVDMACKSVAERTAATLSTLIVPDRGAGQGVRLTHEQLARLTGTTRERTTKALGELAGCGLVRLRRGQVVVVDPAGLVAYADGGYGAPDAGAA</sequence>
<evidence type="ECO:0000313" key="7">
    <source>
        <dbReference type="Proteomes" id="UP000546642"/>
    </source>
</evidence>
<dbReference type="Gene3D" id="1.10.10.10">
    <property type="entry name" value="Winged helix-like DNA-binding domain superfamily/Winged helix DNA-binding domain"/>
    <property type="match status" value="1"/>
</dbReference>
<evidence type="ECO:0000259" key="4">
    <source>
        <dbReference type="PROSITE" id="PS50042"/>
    </source>
</evidence>
<organism evidence="6 7">
    <name type="scientific">Nocardiopsis mwathae</name>
    <dbReference type="NCBI Taxonomy" id="1472723"/>
    <lineage>
        <taxon>Bacteria</taxon>
        <taxon>Bacillati</taxon>
        <taxon>Actinomycetota</taxon>
        <taxon>Actinomycetes</taxon>
        <taxon>Streptosporangiales</taxon>
        <taxon>Nocardiopsidaceae</taxon>
        <taxon>Nocardiopsis</taxon>
    </lineage>
</organism>
<dbReference type="InterPro" id="IPR018490">
    <property type="entry name" value="cNMP-bd_dom_sf"/>
</dbReference>
<evidence type="ECO:0000256" key="3">
    <source>
        <dbReference type="ARBA" id="ARBA00023163"/>
    </source>
</evidence>
<dbReference type="GO" id="GO:0003677">
    <property type="term" value="F:DNA binding"/>
    <property type="evidence" value="ECO:0007669"/>
    <property type="project" value="UniProtKB-KW"/>
</dbReference>
<dbReference type="EMBL" id="JACHDS010000001">
    <property type="protein sequence ID" value="MBB6174370.1"/>
    <property type="molecule type" value="Genomic_DNA"/>
</dbReference>
<dbReference type="SMART" id="SM00100">
    <property type="entry name" value="cNMP"/>
    <property type="match status" value="1"/>
</dbReference>
<keyword evidence="1" id="KW-0805">Transcription regulation</keyword>
<dbReference type="PROSITE" id="PS50042">
    <property type="entry name" value="CNMP_BINDING_3"/>
    <property type="match status" value="1"/>
</dbReference>
<reference evidence="6 7" key="1">
    <citation type="submission" date="2020-08" db="EMBL/GenBank/DDBJ databases">
        <title>Sequencing the genomes of 1000 actinobacteria strains.</title>
        <authorList>
            <person name="Klenk H.-P."/>
        </authorList>
    </citation>
    <scope>NUCLEOTIDE SEQUENCE [LARGE SCALE GENOMIC DNA]</scope>
    <source>
        <strain evidence="6 7">DSM 46659</strain>
    </source>
</reference>
<dbReference type="InterPro" id="IPR014710">
    <property type="entry name" value="RmlC-like_jellyroll"/>
</dbReference>
<evidence type="ECO:0000259" key="5">
    <source>
        <dbReference type="PROSITE" id="PS51063"/>
    </source>
</evidence>
<dbReference type="InterPro" id="IPR000595">
    <property type="entry name" value="cNMP-bd_dom"/>
</dbReference>
<dbReference type="RefSeq" id="WP_184078353.1">
    <property type="nucleotide sequence ID" value="NZ_JACHDS010000001.1"/>
</dbReference>
<dbReference type="GO" id="GO:0005829">
    <property type="term" value="C:cytosol"/>
    <property type="evidence" value="ECO:0007669"/>
    <property type="project" value="TreeGrafter"/>
</dbReference>
<dbReference type="AlphaFoldDB" id="A0A7W9YLH2"/>
<dbReference type="Pfam" id="PF00027">
    <property type="entry name" value="cNMP_binding"/>
    <property type="match status" value="1"/>
</dbReference>
<evidence type="ECO:0000256" key="1">
    <source>
        <dbReference type="ARBA" id="ARBA00023015"/>
    </source>
</evidence>
<name>A0A7W9YLH2_9ACTN</name>
<dbReference type="PANTHER" id="PTHR24567">
    <property type="entry name" value="CRP FAMILY TRANSCRIPTIONAL REGULATORY PROTEIN"/>
    <property type="match status" value="1"/>
</dbReference>
<protein>
    <submittedName>
        <fullName evidence="6">CRP-like cAMP-binding protein</fullName>
    </submittedName>
</protein>
<dbReference type="PROSITE" id="PS51063">
    <property type="entry name" value="HTH_CRP_2"/>
    <property type="match status" value="1"/>
</dbReference>
<dbReference type="Gene3D" id="2.60.120.10">
    <property type="entry name" value="Jelly Rolls"/>
    <property type="match status" value="1"/>
</dbReference>
<evidence type="ECO:0000256" key="2">
    <source>
        <dbReference type="ARBA" id="ARBA00023125"/>
    </source>
</evidence>
<dbReference type="InterPro" id="IPR036388">
    <property type="entry name" value="WH-like_DNA-bd_sf"/>
</dbReference>
<dbReference type="InterPro" id="IPR036390">
    <property type="entry name" value="WH_DNA-bd_sf"/>
</dbReference>
<dbReference type="Pfam" id="PF13545">
    <property type="entry name" value="HTH_Crp_2"/>
    <property type="match status" value="1"/>
</dbReference>
<dbReference type="Proteomes" id="UP000546642">
    <property type="component" value="Unassembled WGS sequence"/>
</dbReference>
<keyword evidence="7" id="KW-1185">Reference proteome</keyword>
<feature type="domain" description="Cyclic nucleotide-binding" evidence="4">
    <location>
        <begin position="13"/>
        <end position="133"/>
    </location>
</feature>
<accession>A0A7W9YLH2</accession>
<dbReference type="GO" id="GO:0003700">
    <property type="term" value="F:DNA-binding transcription factor activity"/>
    <property type="evidence" value="ECO:0007669"/>
    <property type="project" value="TreeGrafter"/>
</dbReference>
<proteinExistence type="predicted"/>
<keyword evidence="2" id="KW-0238">DNA-binding</keyword>
<feature type="domain" description="HTH crp-type" evidence="5">
    <location>
        <begin position="147"/>
        <end position="215"/>
    </location>
</feature>
<gene>
    <name evidence="6" type="ORF">HNR23_004430</name>
</gene>
<evidence type="ECO:0000313" key="6">
    <source>
        <dbReference type="EMBL" id="MBB6174370.1"/>
    </source>
</evidence>
<dbReference type="SMART" id="SM00419">
    <property type="entry name" value="HTH_CRP"/>
    <property type="match status" value="1"/>
</dbReference>
<dbReference type="InterPro" id="IPR012318">
    <property type="entry name" value="HTH_CRP"/>
</dbReference>
<keyword evidence="3" id="KW-0804">Transcription</keyword>